<comment type="caution">
    <text evidence="3">The sequence shown here is derived from an EMBL/GenBank/DDBJ whole genome shotgun (WGS) entry which is preliminary data.</text>
</comment>
<evidence type="ECO:0000256" key="1">
    <source>
        <dbReference type="ARBA" id="ARBA00022679"/>
    </source>
</evidence>
<dbReference type="Gene3D" id="3.90.550.10">
    <property type="entry name" value="Spore Coat Polysaccharide Biosynthesis Protein SpsA, Chain A"/>
    <property type="match status" value="1"/>
</dbReference>
<proteinExistence type="predicted"/>
<keyword evidence="1" id="KW-0808">Transferase</keyword>
<dbReference type="GO" id="GO:0016757">
    <property type="term" value="F:glycosyltransferase activity"/>
    <property type="evidence" value="ECO:0007669"/>
    <property type="project" value="UniProtKB-KW"/>
</dbReference>
<dbReference type="InterPro" id="IPR029044">
    <property type="entry name" value="Nucleotide-diphossugar_trans"/>
</dbReference>
<reference evidence="3" key="1">
    <citation type="submission" date="2022-01" db="EMBL/GenBank/DDBJ databases">
        <authorList>
            <person name="Wang Y."/>
        </authorList>
    </citation>
    <scope>NUCLEOTIDE SEQUENCE</scope>
    <source>
        <strain evidence="3">WB101</strain>
    </source>
</reference>
<keyword evidence="4" id="KW-1185">Reference proteome</keyword>
<dbReference type="EMBL" id="JAKLWS010000006">
    <property type="protein sequence ID" value="MCG2588208.1"/>
    <property type="molecule type" value="Genomic_DNA"/>
</dbReference>
<dbReference type="SUPFAM" id="SSF53448">
    <property type="entry name" value="Nucleotide-diphospho-sugar transferases"/>
    <property type="match status" value="1"/>
</dbReference>
<protein>
    <submittedName>
        <fullName evidence="3">Galactosyltransferase-related protein</fullName>
    </submittedName>
</protein>
<organism evidence="3 4">
    <name type="scientific">Rhodohalobacter sulfatireducens</name>
    <dbReference type="NCBI Taxonomy" id="2911366"/>
    <lineage>
        <taxon>Bacteria</taxon>
        <taxon>Pseudomonadati</taxon>
        <taxon>Balneolota</taxon>
        <taxon>Balneolia</taxon>
        <taxon>Balneolales</taxon>
        <taxon>Balneolaceae</taxon>
        <taxon>Rhodohalobacter</taxon>
    </lineage>
</organism>
<gene>
    <name evidence="3" type="ORF">L6773_06495</name>
</gene>
<evidence type="ECO:0000313" key="4">
    <source>
        <dbReference type="Proteomes" id="UP001165366"/>
    </source>
</evidence>
<accession>A0ABS9KBI2</accession>
<sequence>MMDNRVDFKDVTFLIRIKVDSMDRIENCMMVIDFLSDHFKTNIHVLEVRNYKNRILEKLLPNDVLVTCIEDYDPVFHQTKYLNRMAQKCQTPYLSIWDADVLAPPDQMIESVELLRKQEVDFITPYKAVALDTTELLRELYLKKRDIQVLQENQNKMIPTRSPNPSVGGAFFANKETYFEAGMENERFYGWGAEDDERIIRWELLGYRYKRLDGVIYHLTHQRGKNSTFYTNKKEEIARSELYKILAMSNQELEEYVNRWNHEKPN</sequence>
<reference evidence="3" key="2">
    <citation type="submission" date="2024-05" db="EMBL/GenBank/DDBJ databases">
        <title>Rhodohalobacter halophilus gen. nov., sp. nov., a moderately halophilic member of the family Balneolaceae.</title>
        <authorList>
            <person name="Xia J."/>
        </authorList>
    </citation>
    <scope>NUCLEOTIDE SEQUENCE</scope>
    <source>
        <strain evidence="3">WB101</strain>
    </source>
</reference>
<evidence type="ECO:0000259" key="2">
    <source>
        <dbReference type="Pfam" id="PF02709"/>
    </source>
</evidence>
<keyword evidence="3" id="KW-0328">Glycosyltransferase</keyword>
<dbReference type="Pfam" id="PF02709">
    <property type="entry name" value="Glyco_transf_7C"/>
    <property type="match status" value="1"/>
</dbReference>
<feature type="domain" description="Galactosyltransferase C-terminal" evidence="2">
    <location>
        <begin position="167"/>
        <end position="221"/>
    </location>
</feature>
<evidence type="ECO:0000313" key="3">
    <source>
        <dbReference type="EMBL" id="MCG2588208.1"/>
    </source>
</evidence>
<dbReference type="RefSeq" id="WP_237853052.1">
    <property type="nucleotide sequence ID" value="NZ_JAKLWS010000006.1"/>
</dbReference>
<dbReference type="Proteomes" id="UP001165366">
    <property type="component" value="Unassembled WGS sequence"/>
</dbReference>
<dbReference type="InterPro" id="IPR027791">
    <property type="entry name" value="Galactosyl_T_C"/>
</dbReference>
<name>A0ABS9KBI2_9BACT</name>